<feature type="compositionally biased region" description="Low complexity" evidence="1">
    <location>
        <begin position="351"/>
        <end position="368"/>
    </location>
</feature>
<accession>F4PIM5</accession>
<dbReference type="GeneID" id="14877512"/>
<feature type="region of interest" description="Disordered" evidence="1">
    <location>
        <begin position="426"/>
        <end position="459"/>
    </location>
</feature>
<feature type="compositionally biased region" description="Acidic residues" evidence="1">
    <location>
        <begin position="590"/>
        <end position="599"/>
    </location>
</feature>
<dbReference type="EMBL" id="GL883006">
    <property type="protein sequence ID" value="EGG24605.1"/>
    <property type="molecule type" value="Genomic_DNA"/>
</dbReference>
<dbReference type="RefSeq" id="XP_004362456.1">
    <property type="nucleotide sequence ID" value="XM_004362399.1"/>
</dbReference>
<feature type="compositionally biased region" description="Low complexity" evidence="1">
    <location>
        <begin position="13"/>
        <end position="25"/>
    </location>
</feature>
<feature type="region of interest" description="Disordered" evidence="1">
    <location>
        <begin position="580"/>
        <end position="656"/>
    </location>
</feature>
<sequence length="814" mass="91237">MEENNNNNDDDTSTSTTSNNNNNSSRGLEIVPYIEESLFIDNIKIVIEVLSDSDDDEDEDEDGDGQDEEDQDEAIKYQKTCIHNSCQTGRNTWFTNGKRGDRFLFSTRGIRVKHDNKMHKEPCPNSASCPGCLRMPTKPCPHIVCGRRITSNRLFAHVNDRILHPFCPVNSCMACKAININLYNQNKIKNQQSNNQNNNNNRNNKRKKNNSKDSESDSSDSSDSDSDSDSSSSSSDEEEKEKKLKNRVRRDEIISCINPLHQTVCSTKPELPVSEFYFVPGSKRLRVHSRFCKRCYNWRTNNAKIKRLAKAKEEEEKRRQREKEVSGKEIVTHQPLKKRIKSSFIANNSSISISSSSSSNSPISPNSSSEEEVTVTLPPPTASSSSSSSSSSLFKKNDLFDLGSLMKQADNMVMLDDNATSTPSIPIFNLKSSPTKTTPTIKNNNNNTTTTTTKNQQRQQQETTKNCTNEYHQVWWGTSPNDIPVSNFYRIDKRFHGKCVPCFNEYGRMHRLKQRKGLSSVPPLDAPRTKIKGPTSASTTTIVTKQKVKNATKNTVSKNVVSKNNIASKNIVSKIVSKKKIKAKRPSLYSDDEQEDSNDEQNQQQRSTEKFSFQPTKQQQQQMIDSDIEIGPDSYDDEDEDNQYTDNNNNNNNNNNVNINIKIQQTINNNMDNSVNNNNNKNNNNNNNNFNNKNKNGGNQIRDQNNHFDEMKIDLPTSSLSSPSSLATTTTTTTTTTMTTTTTTTTTTEATPSLSSSSSSTCLSPLSPSSLPTSTSLSIVPFVSPMVTPESIIPENADPTSPFIQQLISILMKK</sequence>
<proteinExistence type="predicted"/>
<feature type="compositionally biased region" description="Low complexity" evidence="1">
    <location>
        <begin position="190"/>
        <end position="202"/>
    </location>
</feature>
<keyword evidence="3" id="KW-1185">Reference proteome</keyword>
<feature type="region of interest" description="Disordered" evidence="1">
    <location>
        <begin position="669"/>
        <end position="774"/>
    </location>
</feature>
<feature type="region of interest" description="Disordered" evidence="1">
    <location>
        <begin position="309"/>
        <end position="332"/>
    </location>
</feature>
<protein>
    <submittedName>
        <fullName evidence="2">Uncharacterized protein</fullName>
    </submittedName>
</protein>
<name>F4PIM5_CACFS</name>
<feature type="compositionally biased region" description="Acidic residues" evidence="1">
    <location>
        <begin position="1"/>
        <end position="12"/>
    </location>
</feature>
<feature type="region of interest" description="Disordered" evidence="1">
    <location>
        <begin position="515"/>
        <end position="542"/>
    </location>
</feature>
<evidence type="ECO:0000256" key="1">
    <source>
        <dbReference type="SAM" id="MobiDB-lite"/>
    </source>
</evidence>
<feature type="compositionally biased region" description="Low complexity" evidence="1">
    <location>
        <begin position="669"/>
        <end position="696"/>
    </location>
</feature>
<feature type="region of interest" description="Disordered" evidence="1">
    <location>
        <begin position="51"/>
        <end position="73"/>
    </location>
</feature>
<organism evidence="2 3">
    <name type="scientific">Cavenderia fasciculata</name>
    <name type="common">Slime mold</name>
    <name type="synonym">Dictyostelium fasciculatum</name>
    <dbReference type="NCBI Taxonomy" id="261658"/>
    <lineage>
        <taxon>Eukaryota</taxon>
        <taxon>Amoebozoa</taxon>
        <taxon>Evosea</taxon>
        <taxon>Eumycetozoa</taxon>
        <taxon>Dictyostelia</taxon>
        <taxon>Acytosteliales</taxon>
        <taxon>Cavenderiaceae</taxon>
        <taxon>Cavenderia</taxon>
    </lineage>
</organism>
<feature type="compositionally biased region" description="Acidic residues" evidence="1">
    <location>
        <begin position="216"/>
        <end position="228"/>
    </location>
</feature>
<gene>
    <name evidence="2" type="ORF">DFA_02848</name>
</gene>
<dbReference type="KEGG" id="dfa:DFA_02848"/>
<feature type="compositionally biased region" description="Acidic residues" evidence="1">
    <location>
        <begin position="51"/>
        <end position="72"/>
    </location>
</feature>
<feature type="region of interest" description="Disordered" evidence="1">
    <location>
        <begin position="1"/>
        <end position="26"/>
    </location>
</feature>
<feature type="compositionally biased region" description="Low complexity" evidence="1">
    <location>
        <begin position="435"/>
        <end position="459"/>
    </location>
</feature>
<reference evidence="3" key="1">
    <citation type="journal article" date="2011" name="Genome Res.">
        <title>Phylogeny-wide analysis of social amoeba genomes highlights ancient origins for complex intercellular communication.</title>
        <authorList>
            <person name="Heidel A.J."/>
            <person name="Lawal H.M."/>
            <person name="Felder M."/>
            <person name="Schilde C."/>
            <person name="Helps N.R."/>
            <person name="Tunggal B."/>
            <person name="Rivero F."/>
            <person name="John U."/>
            <person name="Schleicher M."/>
            <person name="Eichinger L."/>
            <person name="Platzer M."/>
            <person name="Noegel A.A."/>
            <person name="Schaap P."/>
            <person name="Gloeckner G."/>
        </authorList>
    </citation>
    <scope>NUCLEOTIDE SEQUENCE [LARGE SCALE GENOMIC DNA]</scope>
    <source>
        <strain evidence="3">SH3</strain>
    </source>
</reference>
<feature type="compositionally biased region" description="Acidic residues" evidence="1">
    <location>
        <begin position="626"/>
        <end position="643"/>
    </location>
</feature>
<dbReference type="Proteomes" id="UP000007797">
    <property type="component" value="Unassembled WGS sequence"/>
</dbReference>
<evidence type="ECO:0000313" key="3">
    <source>
        <dbReference type="Proteomes" id="UP000007797"/>
    </source>
</evidence>
<feature type="compositionally biased region" description="Low complexity" evidence="1">
    <location>
        <begin position="383"/>
        <end position="392"/>
    </location>
</feature>
<evidence type="ECO:0000313" key="2">
    <source>
        <dbReference type="EMBL" id="EGG24605.1"/>
    </source>
</evidence>
<feature type="compositionally biased region" description="Low complexity" evidence="1">
    <location>
        <begin position="647"/>
        <end position="656"/>
    </location>
</feature>
<feature type="compositionally biased region" description="Basic and acidic residues" evidence="1">
    <location>
        <begin position="310"/>
        <end position="331"/>
    </location>
</feature>
<feature type="compositionally biased region" description="Low complexity" evidence="1">
    <location>
        <begin position="715"/>
        <end position="774"/>
    </location>
</feature>
<dbReference type="AlphaFoldDB" id="F4PIM5"/>
<feature type="region of interest" description="Disordered" evidence="1">
    <location>
        <begin position="190"/>
        <end position="246"/>
    </location>
</feature>
<feature type="region of interest" description="Disordered" evidence="1">
    <location>
        <begin position="351"/>
        <end position="393"/>
    </location>
</feature>
<feature type="compositionally biased region" description="Basic and acidic residues" evidence="1">
    <location>
        <begin position="704"/>
        <end position="713"/>
    </location>
</feature>